<dbReference type="InterPro" id="IPR006059">
    <property type="entry name" value="SBP"/>
</dbReference>
<comment type="caution">
    <text evidence="1">The sequence shown here is derived from an EMBL/GenBank/DDBJ whole genome shotgun (WGS) entry which is preliminary data.</text>
</comment>
<dbReference type="InterPro" id="IPR050490">
    <property type="entry name" value="Bact_solute-bd_prot1"/>
</dbReference>
<dbReference type="Pfam" id="PF13416">
    <property type="entry name" value="SBP_bac_8"/>
    <property type="match status" value="1"/>
</dbReference>
<evidence type="ECO:0000313" key="2">
    <source>
        <dbReference type="Proteomes" id="UP000236151"/>
    </source>
</evidence>
<organism evidence="1 2">
    <name type="scientific">Clostridium thermosuccinogenes</name>
    <dbReference type="NCBI Taxonomy" id="84032"/>
    <lineage>
        <taxon>Bacteria</taxon>
        <taxon>Bacillati</taxon>
        <taxon>Bacillota</taxon>
        <taxon>Clostridia</taxon>
        <taxon>Eubacteriales</taxon>
        <taxon>Clostridiaceae</taxon>
        <taxon>Clostridium</taxon>
    </lineage>
</organism>
<dbReference type="KEGG" id="cthd:CDO33_04710"/>
<dbReference type="AlphaFoldDB" id="A0A2K2FE32"/>
<dbReference type="PANTHER" id="PTHR43649">
    <property type="entry name" value="ARABINOSE-BINDING PROTEIN-RELATED"/>
    <property type="match status" value="1"/>
</dbReference>
<dbReference type="Gene3D" id="2.60.120.260">
    <property type="entry name" value="Galactose-binding domain-like"/>
    <property type="match status" value="2"/>
</dbReference>
<dbReference type="RefSeq" id="WP_103082367.1">
    <property type="nucleotide sequence ID" value="NZ_CP021850.1"/>
</dbReference>
<keyword evidence="2" id="KW-1185">Reference proteome</keyword>
<evidence type="ECO:0000313" key="1">
    <source>
        <dbReference type="EMBL" id="PNT97040.1"/>
    </source>
</evidence>
<sequence length="960" mass="108026">MVRAIVKFSAKYVSMLLCISLVLFFILCPVHDSVVIAAEEEAYKDYISEHSQASIGKTPVTLKAVQYDKEIDTSVSDGFLLAGSNSTVTYHFNLPEEGLYHIALNYKPVAGGSEIIRKIRINGEYPFEEAEYITLKRYYRDKDQEYKKQKGNQTFPTQIEVEDWVQTLLFASNGYITDPLAFFFEKGENTLTIEALEGDIWLDTISLIPAEPLPSYETYIENCRANGYMEYTGEPIKIQGEDAALKTSPSLYPINDRTSPLTEPYHPSYIVLNAIGGNAWRIPGQTIIWEVDVPEAGLYKLAFKYKQSYTRGTFSTRKLAINGSVPFAEANDLRFNYKTKFSLSYLADRTTGEEYYFYLKEGKNTISMEVSLGVFGELASRVEDSLTNLNKLYQDIIVITSTSPDKYRDYKLTTLIPDLRQRLTTERNNLKGIVEDINNISGSFTSSTSIINMLIVNLNKMIDKPNEIGRYLSSFKTSMSALGDWIVSIQQQPLEIDYFILAPDGYKLPRAEGNFFENLIHKVRAFIGSFTTNFDEQSGRAGDEANKTIEVWVSTGRDQYDILRRMITESFCKDYGINVDLKLVNADAIFPATLSGNGPDINIQVAASTPINFGFRDGAYDLTQFSDFEEVAARFSPAAVDTFRFKDACYALPDQMSFNMMFYRKDILAELGLSVPKTMDEFLSLVPILQKNNMDIYFTTGAQTTLGAAASSGSTKNINPVYLSLLYQKGGKLYQNDGEFADITSSVGIDAFKFWTELYTKHNFVVTTDFATRFRMGEIPIGIVDFTTFNTLSVAAPEIKGDWAMAQIPGTVREDGSVSYETPVTVSGSLIVKNIVEKKGTVDESWEFLKWWTSADTQYTFATEMESVLGLAGRYPVANLEAFQKIAWGKENLEVLNESLKWIRAVPQVPGSYITGRVIENAFYSVVTETSNINPVDAIYKAVDEINAELKSKRKEFHLE</sequence>
<gene>
    <name evidence="1" type="ORF">CDQ84_14035</name>
</gene>
<accession>A0A2K2FE32</accession>
<dbReference type="Proteomes" id="UP000236151">
    <property type="component" value="Unassembled WGS sequence"/>
</dbReference>
<dbReference type="SUPFAM" id="SSF53850">
    <property type="entry name" value="Periplasmic binding protein-like II"/>
    <property type="match status" value="1"/>
</dbReference>
<evidence type="ECO:0008006" key="3">
    <source>
        <dbReference type="Google" id="ProtNLM"/>
    </source>
</evidence>
<reference evidence="1 2" key="1">
    <citation type="submission" date="2017-06" db="EMBL/GenBank/DDBJ databases">
        <title>Investigating the central metabolism of Clostridium thermosuccinogenes.</title>
        <authorList>
            <person name="Koendjbiharie J.G."/>
            <person name="van Kranenburg R."/>
        </authorList>
    </citation>
    <scope>NUCLEOTIDE SEQUENCE [LARGE SCALE GENOMIC DNA]</scope>
    <source>
        <strain evidence="1 2">DSM 5806</strain>
    </source>
</reference>
<dbReference type="EMBL" id="NIOJ01000041">
    <property type="protein sequence ID" value="PNT97040.1"/>
    <property type="molecule type" value="Genomic_DNA"/>
</dbReference>
<name>A0A2K2FE32_9CLOT</name>
<dbReference type="Gene3D" id="3.40.190.10">
    <property type="entry name" value="Periplasmic binding protein-like II"/>
    <property type="match status" value="1"/>
</dbReference>
<dbReference type="PANTHER" id="PTHR43649:SF27">
    <property type="entry name" value="EXTRACELLULAR SOLUTE-BINDING PROTEIN FAMILY 1"/>
    <property type="match status" value="1"/>
</dbReference>
<dbReference type="OrthoDB" id="383574at2"/>
<protein>
    <recommendedName>
        <fullName evidence="3">ABC transporter substrate-binding protein</fullName>
    </recommendedName>
</protein>
<proteinExistence type="predicted"/>